<organism evidence="1 2">
    <name type="scientific">Trichormus variabilis NIES-23</name>
    <dbReference type="NCBI Taxonomy" id="1973479"/>
    <lineage>
        <taxon>Bacteria</taxon>
        <taxon>Bacillati</taxon>
        <taxon>Cyanobacteriota</taxon>
        <taxon>Cyanophyceae</taxon>
        <taxon>Nostocales</taxon>
        <taxon>Nostocaceae</taxon>
        <taxon>Trichormus</taxon>
    </lineage>
</organism>
<evidence type="ECO:0000313" key="1">
    <source>
        <dbReference type="EMBL" id="BAY72375.1"/>
    </source>
</evidence>
<evidence type="ECO:0000313" key="2">
    <source>
        <dbReference type="Proteomes" id="UP000217507"/>
    </source>
</evidence>
<gene>
    <name evidence="1" type="ORF">NIES23_52000</name>
</gene>
<dbReference type="EMBL" id="AP018216">
    <property type="protein sequence ID" value="BAY72375.1"/>
    <property type="molecule type" value="Genomic_DNA"/>
</dbReference>
<reference evidence="1 2" key="1">
    <citation type="submission" date="2017-06" db="EMBL/GenBank/DDBJ databases">
        <title>Genome sequencing of cyanobaciteial culture collection at National Institute for Environmental Studies (NIES).</title>
        <authorList>
            <person name="Hirose Y."/>
            <person name="Shimura Y."/>
            <person name="Fujisawa T."/>
            <person name="Nakamura Y."/>
            <person name="Kawachi M."/>
        </authorList>
    </citation>
    <scope>NUCLEOTIDE SEQUENCE [LARGE SCALE GENOMIC DNA]</scope>
    <source>
        <strain evidence="1 2">NIES-23</strain>
    </source>
</reference>
<accession>A0A1Z4KTL3</accession>
<proteinExistence type="predicted"/>
<protein>
    <submittedName>
        <fullName evidence="1">Uncharacterized protein</fullName>
    </submittedName>
</protein>
<name>A0A1Z4KTL3_ANAVA</name>
<sequence length="80" mass="8989">MKALKVMATINDQGQLTLDHPLLTDKNSRVEVIVLIPEEEEILDDQSQAEVLADFRQAWQEAMTGQTIPVAQLWEGLEDA</sequence>
<dbReference type="AlphaFoldDB" id="A0A1Z4KTL3"/>
<dbReference type="Proteomes" id="UP000217507">
    <property type="component" value="Chromosome"/>
</dbReference>